<dbReference type="FunFam" id="3.40.50.620:FF:000079">
    <property type="entry name" value="Probable nicotinate-nucleotide adenylyltransferase"/>
    <property type="match status" value="1"/>
</dbReference>
<keyword evidence="5 10" id="KW-0548">Nucleotidyltransferase</keyword>
<dbReference type="PANTHER" id="PTHR39321">
    <property type="entry name" value="NICOTINATE-NUCLEOTIDE ADENYLYLTRANSFERASE-RELATED"/>
    <property type="match status" value="1"/>
</dbReference>
<evidence type="ECO:0000256" key="6">
    <source>
        <dbReference type="ARBA" id="ARBA00022741"/>
    </source>
</evidence>
<comment type="function">
    <text evidence="1 10">Catalyzes the reversible adenylation of nicotinate mononucleotide (NaMN) to nicotinic acid adenine dinucleotide (NaAD).</text>
</comment>
<protein>
    <recommendedName>
        <fullName evidence="10">Probable nicotinate-nucleotide adenylyltransferase</fullName>
        <ecNumber evidence="10">2.7.7.18</ecNumber>
    </recommendedName>
    <alternativeName>
        <fullName evidence="10">Deamido-NAD(+) diphosphorylase</fullName>
    </alternativeName>
    <alternativeName>
        <fullName evidence="10">Deamido-NAD(+) pyrophosphorylase</fullName>
    </alternativeName>
    <alternativeName>
        <fullName evidence="10">Nicotinate mononucleotide adenylyltransferase</fullName>
        <shortName evidence="10">NaMN adenylyltransferase</shortName>
    </alternativeName>
</protein>
<dbReference type="Pfam" id="PF01467">
    <property type="entry name" value="CTP_transf_like"/>
    <property type="match status" value="1"/>
</dbReference>
<evidence type="ECO:0000256" key="8">
    <source>
        <dbReference type="ARBA" id="ARBA00023027"/>
    </source>
</evidence>
<dbReference type="Proteomes" id="UP001156102">
    <property type="component" value="Unassembled WGS sequence"/>
</dbReference>
<evidence type="ECO:0000256" key="3">
    <source>
        <dbReference type="ARBA" id="ARBA00022642"/>
    </source>
</evidence>
<dbReference type="NCBIfam" id="TIGR00482">
    <property type="entry name" value="nicotinate (nicotinamide) nucleotide adenylyltransferase"/>
    <property type="match status" value="1"/>
</dbReference>
<dbReference type="RefSeq" id="WP_254756606.1">
    <property type="nucleotide sequence ID" value="NZ_JANCLT010000001.1"/>
</dbReference>
<evidence type="ECO:0000256" key="2">
    <source>
        <dbReference type="ARBA" id="ARBA00005019"/>
    </source>
</evidence>
<evidence type="ECO:0000313" key="12">
    <source>
        <dbReference type="EMBL" id="MCP8967195.1"/>
    </source>
</evidence>
<proteinExistence type="inferred from homology"/>
<dbReference type="NCBIfam" id="TIGR00125">
    <property type="entry name" value="cyt_tran_rel"/>
    <property type="match status" value="1"/>
</dbReference>
<keyword evidence="3 10" id="KW-0662">Pyridine nucleotide biosynthesis</keyword>
<keyword evidence="13" id="KW-1185">Reference proteome</keyword>
<evidence type="ECO:0000256" key="4">
    <source>
        <dbReference type="ARBA" id="ARBA00022679"/>
    </source>
</evidence>
<dbReference type="AlphaFoldDB" id="A0AA42BMT3"/>
<name>A0AA42BMT3_9BACI</name>
<dbReference type="EC" id="2.7.7.18" evidence="10"/>
<dbReference type="NCBIfam" id="NF000841">
    <property type="entry name" value="PRK00071.1-4"/>
    <property type="match status" value="1"/>
</dbReference>
<organism evidence="12 13">
    <name type="scientific">Ectobacillus ponti</name>
    <dbReference type="NCBI Taxonomy" id="2961894"/>
    <lineage>
        <taxon>Bacteria</taxon>
        <taxon>Bacillati</taxon>
        <taxon>Bacillota</taxon>
        <taxon>Bacilli</taxon>
        <taxon>Bacillales</taxon>
        <taxon>Bacillaceae</taxon>
        <taxon>Ectobacillus</taxon>
    </lineage>
</organism>
<dbReference type="HAMAP" id="MF_00244">
    <property type="entry name" value="NaMN_adenylyltr"/>
    <property type="match status" value="1"/>
</dbReference>
<evidence type="ECO:0000256" key="9">
    <source>
        <dbReference type="ARBA" id="ARBA00048721"/>
    </source>
</evidence>
<dbReference type="SUPFAM" id="SSF52374">
    <property type="entry name" value="Nucleotidylyl transferase"/>
    <property type="match status" value="1"/>
</dbReference>
<keyword evidence="4 10" id="KW-0808">Transferase</keyword>
<dbReference type="InterPro" id="IPR005248">
    <property type="entry name" value="NadD/NMNAT"/>
</dbReference>
<dbReference type="InterPro" id="IPR014729">
    <property type="entry name" value="Rossmann-like_a/b/a_fold"/>
</dbReference>
<sequence>MKKVGIVGGTFDPPHYGHLLIANEAYHALGLDEVWFLPNQIPPHKLGKDVAGAADRVEMLRLAAAGKPAFSLCLIELEREGPSYTYDTICRLRQQYPDISFFFIIGGDMVEYLPKWHRVEELVSMVQFVGVTRPGYTLHTPYPIQKLEIPEFAVSSSLIRERFQSGGTTDYLLPEKVREYIQRSGLYGASTSTGARPSADA</sequence>
<dbReference type="InterPro" id="IPR004821">
    <property type="entry name" value="Cyt_trans-like"/>
</dbReference>
<dbReference type="Gene3D" id="3.40.50.620">
    <property type="entry name" value="HUPs"/>
    <property type="match status" value="1"/>
</dbReference>
<dbReference type="EMBL" id="JANCLT010000001">
    <property type="protein sequence ID" value="MCP8967195.1"/>
    <property type="molecule type" value="Genomic_DNA"/>
</dbReference>
<evidence type="ECO:0000256" key="10">
    <source>
        <dbReference type="HAMAP-Rule" id="MF_00244"/>
    </source>
</evidence>
<comment type="similarity">
    <text evidence="10">Belongs to the NadD family.</text>
</comment>
<dbReference type="PANTHER" id="PTHR39321:SF3">
    <property type="entry name" value="PHOSPHOPANTETHEINE ADENYLYLTRANSFERASE"/>
    <property type="match status" value="1"/>
</dbReference>
<evidence type="ECO:0000256" key="5">
    <source>
        <dbReference type="ARBA" id="ARBA00022695"/>
    </source>
</evidence>
<gene>
    <name evidence="10" type="primary">nadD</name>
    <name evidence="12" type="ORF">NK662_01410</name>
</gene>
<feature type="domain" description="Cytidyltransferase-like" evidence="11">
    <location>
        <begin position="6"/>
        <end position="162"/>
    </location>
</feature>
<keyword evidence="7 10" id="KW-0067">ATP-binding</keyword>
<evidence type="ECO:0000259" key="11">
    <source>
        <dbReference type="Pfam" id="PF01467"/>
    </source>
</evidence>
<comment type="caution">
    <text evidence="12">The sequence shown here is derived from an EMBL/GenBank/DDBJ whole genome shotgun (WGS) entry which is preliminary data.</text>
</comment>
<evidence type="ECO:0000313" key="13">
    <source>
        <dbReference type="Proteomes" id="UP001156102"/>
    </source>
</evidence>
<dbReference type="GO" id="GO:0005524">
    <property type="term" value="F:ATP binding"/>
    <property type="evidence" value="ECO:0007669"/>
    <property type="project" value="UniProtKB-KW"/>
</dbReference>
<keyword evidence="6 10" id="KW-0547">Nucleotide-binding</keyword>
<comment type="catalytic activity">
    <reaction evidence="9 10">
        <text>nicotinate beta-D-ribonucleotide + ATP + H(+) = deamido-NAD(+) + diphosphate</text>
        <dbReference type="Rhea" id="RHEA:22860"/>
        <dbReference type="ChEBI" id="CHEBI:15378"/>
        <dbReference type="ChEBI" id="CHEBI:30616"/>
        <dbReference type="ChEBI" id="CHEBI:33019"/>
        <dbReference type="ChEBI" id="CHEBI:57502"/>
        <dbReference type="ChEBI" id="CHEBI:58437"/>
        <dbReference type="EC" id="2.7.7.18"/>
    </reaction>
</comment>
<dbReference type="GO" id="GO:0009435">
    <property type="term" value="P:NAD+ biosynthetic process"/>
    <property type="evidence" value="ECO:0007669"/>
    <property type="project" value="UniProtKB-UniRule"/>
</dbReference>
<dbReference type="NCBIfam" id="NF000840">
    <property type="entry name" value="PRK00071.1-3"/>
    <property type="match status" value="1"/>
</dbReference>
<evidence type="ECO:0000256" key="1">
    <source>
        <dbReference type="ARBA" id="ARBA00002324"/>
    </source>
</evidence>
<reference evidence="12" key="1">
    <citation type="submission" date="2022-07" db="EMBL/GenBank/DDBJ databases">
        <authorList>
            <person name="Li W.-J."/>
            <person name="Deng Q.-Q."/>
        </authorList>
    </citation>
    <scope>NUCLEOTIDE SEQUENCE</scope>
    <source>
        <strain evidence="12">SYSU M60031</strain>
    </source>
</reference>
<dbReference type="CDD" id="cd02165">
    <property type="entry name" value="NMNAT"/>
    <property type="match status" value="1"/>
</dbReference>
<dbReference type="GO" id="GO:0004515">
    <property type="term" value="F:nicotinate-nucleotide adenylyltransferase activity"/>
    <property type="evidence" value="ECO:0007669"/>
    <property type="project" value="UniProtKB-UniRule"/>
</dbReference>
<keyword evidence="8 10" id="KW-0520">NAD</keyword>
<evidence type="ECO:0000256" key="7">
    <source>
        <dbReference type="ARBA" id="ARBA00022840"/>
    </source>
</evidence>
<comment type="pathway">
    <text evidence="2 10">Cofactor biosynthesis; NAD(+) biosynthesis; deamido-NAD(+) from nicotinate D-ribonucleotide: step 1/1.</text>
</comment>
<accession>A0AA42BMT3</accession>